<dbReference type="RefSeq" id="XP_001223371.1">
    <property type="nucleotide sequence ID" value="XM_001223370.1"/>
</dbReference>
<dbReference type="Proteomes" id="UP000001056">
    <property type="component" value="Unassembled WGS sequence"/>
</dbReference>
<sequence>MAISPAGFGGGWPPKRTLNPQILGLVEIRSTSTLAISARSTAKRFLARDPRPFTTVPISMSRDLNFLLDQKRRVLSTAVPWNGPRLCCQSLKTARLCSATTHSICNQQRIPTEPHSSRTRPWLAKPIVSTSSRVQHHQVGDAPSSFLGQGILPIIISRSRPTPSTSPLGLCQCKFDLASRRVLGCISQWLFVSSDINSSSGLQRWQQHKEHGKSERSGSSRDKKGPIVTHYPPPPPATPATPYGPSPPPPYPLGVTPPPPPPPGTAQGYSPAGYPPNPYPGGYQPPPPPPHYGQYPAPPAPPQYVQQSPYGPPSYPPAQYPPAPGYYAPGAAPPPAPPPPSYPPGTYPPQQYGLPPPPPPSSSAAYPPQPGSTPYPPPHYPPQPPPTPPPGAFHYTPSQPPPYPPPQPQYSPPPGWVPPYAGPPSTPHSANQTPLGAHRGRHQKNQGSKRPQHHRDKTRQTNEKHGKGSSRHERRGRRPSRGEQQVKTDDAQTVTEDPERANQGPSEEAAAGKEEKDAPDLDPELEEELRVAFPGIKTNHPADPVGIPISDKYSDDATIPPAYDATCVKSEFFQEDNQKDFVRSIREHPSWSKFRHDPVFKHYPGMATRRFADCEHEYPSYDPSDGPPSPSAIKLPPRFRVDRSPIKAKRDGADQYCRDGRSGPAQHHSARDRQHHDLGRDRLNGDDRDERRPQKRSFDTGLDNDRDDRDPKRNRRWSQKSRSLENHDRAISPRQRSRSPPRFNYEGDPWSPQAGETSFKHSSDRHRSDVLTDPKYSPRREERLSYADKRHDSGYLSGQSVQKNGPRYREDDRGRRNSDRSHRRHRSPSRSRSRSRGGRRSRTRGRSRATTSSRSDRNRSESPLDDLEAGLLGLVRELSEPRSKPAAKKPSKKVQVASVYGRRW</sequence>
<feature type="region of interest" description="Disordered" evidence="1">
    <location>
        <begin position="202"/>
        <end position="553"/>
    </location>
</feature>
<evidence type="ECO:0000313" key="3">
    <source>
        <dbReference type="Proteomes" id="UP000001056"/>
    </source>
</evidence>
<feature type="compositionally biased region" description="Basic residues" evidence="1">
    <location>
        <begin position="467"/>
        <end position="479"/>
    </location>
</feature>
<feature type="compositionally biased region" description="Low complexity" evidence="1">
    <location>
        <begin position="893"/>
        <end position="904"/>
    </location>
</feature>
<feature type="compositionally biased region" description="Basic and acidic residues" evidence="1">
    <location>
        <begin position="722"/>
        <end position="731"/>
    </location>
</feature>
<feature type="compositionally biased region" description="Low complexity" evidence="1">
    <location>
        <begin position="732"/>
        <end position="742"/>
    </location>
</feature>
<dbReference type="VEuPathDB" id="FungiDB:CHGG_04157"/>
<dbReference type="HOGENOM" id="CLU_014951_0_0_1"/>
<feature type="compositionally biased region" description="Basic and acidic residues" evidence="1">
    <location>
        <begin position="480"/>
        <end position="490"/>
    </location>
</feature>
<dbReference type="InParanoid" id="Q2H239"/>
<dbReference type="AlphaFoldDB" id="Q2H239"/>
<proteinExistence type="predicted"/>
<name>Q2H239_CHAGB</name>
<feature type="compositionally biased region" description="Basic residues" evidence="1">
    <location>
        <begin position="821"/>
        <end position="847"/>
    </location>
</feature>
<dbReference type="EMBL" id="CH408032">
    <property type="protein sequence ID" value="EAQ87538.1"/>
    <property type="molecule type" value="Genomic_DNA"/>
</dbReference>
<organism evidence="2 3">
    <name type="scientific">Chaetomium globosum (strain ATCC 6205 / CBS 148.51 / DSM 1962 / NBRC 6347 / NRRL 1970)</name>
    <name type="common">Soil fungus</name>
    <dbReference type="NCBI Taxonomy" id="306901"/>
    <lineage>
        <taxon>Eukaryota</taxon>
        <taxon>Fungi</taxon>
        <taxon>Dikarya</taxon>
        <taxon>Ascomycota</taxon>
        <taxon>Pezizomycotina</taxon>
        <taxon>Sordariomycetes</taxon>
        <taxon>Sordariomycetidae</taxon>
        <taxon>Sordariales</taxon>
        <taxon>Chaetomiaceae</taxon>
        <taxon>Chaetomium</taxon>
    </lineage>
</organism>
<feature type="compositionally biased region" description="Basic and acidic residues" evidence="1">
    <location>
        <begin position="207"/>
        <end position="225"/>
    </location>
</feature>
<reference evidence="3" key="1">
    <citation type="journal article" date="2015" name="Genome Announc.">
        <title>Draft genome sequence of the cellulolytic fungus Chaetomium globosum.</title>
        <authorList>
            <person name="Cuomo C.A."/>
            <person name="Untereiner W.A."/>
            <person name="Ma L.-J."/>
            <person name="Grabherr M."/>
            <person name="Birren B.W."/>
        </authorList>
    </citation>
    <scope>NUCLEOTIDE SEQUENCE [LARGE SCALE GENOMIC DNA]</scope>
    <source>
        <strain evidence="3">ATCC 6205 / CBS 148.51 / DSM 1962 / NBRC 6347 / NRRL 1970</strain>
    </source>
</reference>
<dbReference type="eggNOG" id="ENOG502SDVN">
    <property type="taxonomic scope" value="Eukaryota"/>
</dbReference>
<accession>Q2H239</accession>
<feature type="compositionally biased region" description="Basic and acidic residues" evidence="1">
    <location>
        <begin position="510"/>
        <end position="519"/>
    </location>
</feature>
<dbReference type="OrthoDB" id="3550095at2759"/>
<evidence type="ECO:0000256" key="1">
    <source>
        <dbReference type="SAM" id="MobiDB-lite"/>
    </source>
</evidence>
<feature type="compositionally biased region" description="Basic and acidic residues" evidence="1">
    <location>
        <begin position="807"/>
        <end position="820"/>
    </location>
</feature>
<feature type="compositionally biased region" description="Pro residues" evidence="1">
    <location>
        <begin position="310"/>
        <end position="324"/>
    </location>
</feature>
<protein>
    <submittedName>
        <fullName evidence="2">Uncharacterized protein</fullName>
    </submittedName>
</protein>
<gene>
    <name evidence="2" type="ORF">CHGG_04157</name>
</gene>
<keyword evidence="3" id="KW-1185">Reference proteome</keyword>
<evidence type="ECO:0000313" key="2">
    <source>
        <dbReference type="EMBL" id="EAQ87538.1"/>
    </source>
</evidence>
<feature type="compositionally biased region" description="Pro residues" evidence="1">
    <location>
        <begin position="398"/>
        <end position="426"/>
    </location>
</feature>
<feature type="compositionally biased region" description="Pro residues" evidence="1">
    <location>
        <begin position="231"/>
        <end position="264"/>
    </location>
</feature>
<dbReference type="OMA" id="HSRDHRN"/>
<feature type="compositionally biased region" description="Pro residues" evidence="1">
    <location>
        <begin position="273"/>
        <end position="302"/>
    </location>
</feature>
<feature type="compositionally biased region" description="Pro residues" evidence="1">
    <location>
        <begin position="331"/>
        <end position="347"/>
    </location>
</feature>
<feature type="compositionally biased region" description="Basic and acidic residues" evidence="1">
    <location>
        <begin position="669"/>
        <end position="711"/>
    </location>
</feature>
<feature type="region of interest" description="Disordered" evidence="1">
    <location>
        <begin position="616"/>
        <end position="904"/>
    </location>
</feature>
<feature type="compositionally biased region" description="Basic and acidic residues" evidence="1">
    <location>
        <begin position="639"/>
        <end position="661"/>
    </location>
</feature>
<feature type="compositionally biased region" description="Basic and acidic residues" evidence="1">
    <location>
        <begin position="758"/>
        <end position="793"/>
    </location>
</feature>
<dbReference type="GeneID" id="4393058"/>
<feature type="compositionally biased region" description="Pro residues" evidence="1">
    <location>
        <begin position="354"/>
        <end position="391"/>
    </location>
</feature>